<dbReference type="InterPro" id="IPR051047">
    <property type="entry name" value="AccD/PCCB"/>
</dbReference>
<evidence type="ECO:0000313" key="4">
    <source>
        <dbReference type="Proteomes" id="UP000279029"/>
    </source>
</evidence>
<keyword evidence="3" id="KW-0808">Transferase</keyword>
<dbReference type="InterPro" id="IPR029045">
    <property type="entry name" value="ClpP/crotonase-like_dom_sf"/>
</dbReference>
<feature type="domain" description="CoA carboxyltransferase N-terminal" evidence="1">
    <location>
        <begin position="1"/>
        <end position="238"/>
    </location>
</feature>
<sequence length="487" mass="52626">MSMQQDLEKLTNRRSTARDRIDQLLDQQSFVEIGAYVKPRQTDYNMATIDAPADGVVTGYGTIEGRLTYVFSQDVSVIGGSLGEMHAKKIVALYDLAIKTGAPIVGLLDSAGMRLQEGTDALEGYGQIFIKQSMASGVIPQIMAVVGTCGGSGALLPSLADFTFMKKEATSLYLNSANTLDHTKASNDTLSGSAFNAKESGMIDVVLDDETQLLASIRTLIELLPSNNKEEAPYGGTGDDLNRLIPSSITDMSKGLDGRVALGAIADVGTFMELKSEYGKDITLGLGKLGNMTVGLIASQATDGDGRISLQGCEKIAEFVYKLDAFGIPLVTLVDVVGYTASLEETQAGQSKYVAKMMSNFIQATVPKVSVLTNRAIGSAYVAYNSKHIGADFVFAWPKAQVSFMDADAAVRIMYAKEIETSTLASEVIKEKTKQYKEEQMSPYKAASRGYIDDIIEPEATRKRLIAALEMLYTKYMVSPERKHRSV</sequence>
<reference evidence="3 4" key="1">
    <citation type="submission" date="2018-09" db="EMBL/GenBank/DDBJ databases">
        <authorList>
            <person name="Postec A."/>
        </authorList>
    </citation>
    <scope>NUCLEOTIDE SEQUENCE [LARGE SCALE GENOMIC DNA]</scope>
    <source>
        <strain evidence="3">70B-A</strain>
    </source>
</reference>
<proteinExistence type="predicted"/>
<dbReference type="InterPro" id="IPR011763">
    <property type="entry name" value="COA_CT_C"/>
</dbReference>
<dbReference type="Proteomes" id="UP000279029">
    <property type="component" value="Chromosome"/>
</dbReference>
<protein>
    <submittedName>
        <fullName evidence="3">Carboxyl transferase</fullName>
    </submittedName>
</protein>
<organism evidence="3 4">
    <name type="scientific">Petrocella atlantisensis</name>
    <dbReference type="NCBI Taxonomy" id="2173034"/>
    <lineage>
        <taxon>Bacteria</taxon>
        <taxon>Bacillati</taxon>
        <taxon>Bacillota</taxon>
        <taxon>Clostridia</taxon>
        <taxon>Lachnospirales</taxon>
        <taxon>Vallitaleaceae</taxon>
        <taxon>Petrocella</taxon>
    </lineage>
</organism>
<keyword evidence="4" id="KW-1185">Reference proteome</keyword>
<dbReference type="PANTHER" id="PTHR43842">
    <property type="entry name" value="PROPIONYL-COA CARBOXYLASE BETA CHAIN"/>
    <property type="match status" value="1"/>
</dbReference>
<dbReference type="AlphaFoldDB" id="A0A3P7PSD3"/>
<feature type="domain" description="CoA carboxyltransferase C-terminal" evidence="2">
    <location>
        <begin position="237"/>
        <end position="471"/>
    </location>
</feature>
<dbReference type="PROSITE" id="PS50989">
    <property type="entry name" value="COA_CT_CTER"/>
    <property type="match status" value="1"/>
</dbReference>
<dbReference type="InterPro" id="IPR034733">
    <property type="entry name" value="AcCoA_carboxyl_beta"/>
</dbReference>
<dbReference type="EMBL" id="LR130778">
    <property type="protein sequence ID" value="VDN46131.1"/>
    <property type="molecule type" value="Genomic_DNA"/>
</dbReference>
<dbReference type="SUPFAM" id="SSF52096">
    <property type="entry name" value="ClpP/crotonase"/>
    <property type="match status" value="2"/>
</dbReference>
<gene>
    <name evidence="3" type="ORF">PATL70BA_0286</name>
</gene>
<dbReference type="RefSeq" id="WP_243115944.1">
    <property type="nucleotide sequence ID" value="NZ_LR130778.1"/>
</dbReference>
<dbReference type="PANTHER" id="PTHR43842:SF2">
    <property type="entry name" value="PROPIONYL-COA CARBOXYLASE BETA CHAIN, MITOCHONDRIAL"/>
    <property type="match status" value="1"/>
</dbReference>
<dbReference type="GO" id="GO:0016740">
    <property type="term" value="F:transferase activity"/>
    <property type="evidence" value="ECO:0007669"/>
    <property type="project" value="UniProtKB-KW"/>
</dbReference>
<dbReference type="PROSITE" id="PS50980">
    <property type="entry name" value="COA_CT_NTER"/>
    <property type="match status" value="1"/>
</dbReference>
<evidence type="ECO:0000259" key="2">
    <source>
        <dbReference type="PROSITE" id="PS50989"/>
    </source>
</evidence>
<dbReference type="Gene3D" id="3.90.226.10">
    <property type="entry name" value="2-enoyl-CoA Hydratase, Chain A, domain 1"/>
    <property type="match status" value="2"/>
</dbReference>
<evidence type="ECO:0000259" key="1">
    <source>
        <dbReference type="PROSITE" id="PS50980"/>
    </source>
</evidence>
<dbReference type="Pfam" id="PF01039">
    <property type="entry name" value="Carboxyl_trans"/>
    <property type="match status" value="1"/>
</dbReference>
<dbReference type="GO" id="GO:0004658">
    <property type="term" value="F:propionyl-CoA carboxylase activity"/>
    <property type="evidence" value="ECO:0007669"/>
    <property type="project" value="TreeGrafter"/>
</dbReference>
<accession>A0A3P7PSD3</accession>
<dbReference type="InterPro" id="IPR011762">
    <property type="entry name" value="COA_CT_N"/>
</dbReference>
<evidence type="ECO:0000313" key="3">
    <source>
        <dbReference type="EMBL" id="VDN46131.1"/>
    </source>
</evidence>
<dbReference type="KEGG" id="cbar:PATL70BA_0286"/>
<name>A0A3P7PSD3_9FIRM</name>